<organism evidence="2 3">
    <name type="scientific">Bacillus glycinifermentans</name>
    <dbReference type="NCBI Taxonomy" id="1664069"/>
    <lineage>
        <taxon>Bacteria</taxon>
        <taxon>Bacillati</taxon>
        <taxon>Bacillota</taxon>
        <taxon>Bacilli</taxon>
        <taxon>Bacillales</taxon>
        <taxon>Bacillaceae</taxon>
        <taxon>Bacillus</taxon>
    </lineage>
</organism>
<dbReference type="AlphaFoldDB" id="A0AAJ3Z037"/>
<dbReference type="RefSeq" id="WP_046131953.1">
    <property type="nucleotide sequence ID" value="NZ_CP035232.1"/>
</dbReference>
<dbReference type="GeneID" id="82854346"/>
<keyword evidence="1" id="KW-0175">Coiled coil</keyword>
<accession>A0AAJ3Z037</accession>
<evidence type="ECO:0000313" key="2">
    <source>
        <dbReference type="EMBL" id="QAT66406.1"/>
    </source>
</evidence>
<protein>
    <submittedName>
        <fullName evidence="2">Uncharacterized protein</fullName>
    </submittedName>
</protein>
<dbReference type="KEGG" id="bgy:BGLY_3358"/>
<dbReference type="EMBL" id="CP035232">
    <property type="protein sequence ID" value="QAT66406.1"/>
    <property type="molecule type" value="Genomic_DNA"/>
</dbReference>
<evidence type="ECO:0000313" key="3">
    <source>
        <dbReference type="Proteomes" id="UP000288675"/>
    </source>
</evidence>
<evidence type="ECO:0000256" key="1">
    <source>
        <dbReference type="SAM" id="Coils"/>
    </source>
</evidence>
<sequence>MKLTRSESIEIIKTYLDGQWVPTPKFLESLKKMVSEIERLERKNEGLLKTVRAYQAERGIYPND</sequence>
<feature type="coiled-coil region" evidence="1">
    <location>
        <begin position="30"/>
        <end position="57"/>
    </location>
</feature>
<dbReference type="Proteomes" id="UP000288675">
    <property type="component" value="Chromosome"/>
</dbReference>
<proteinExistence type="predicted"/>
<name>A0AAJ3Z037_9BACI</name>
<gene>
    <name evidence="2" type="ORF">EQZ20_16870</name>
</gene>
<reference evidence="2 3" key="1">
    <citation type="submission" date="2019-01" db="EMBL/GenBank/DDBJ databases">
        <title>Genome sequence of Bacillus glycinifermentans SRCM103574.</title>
        <authorList>
            <person name="Kong H.-J."/>
            <person name="Jeong S.-Y."/>
            <person name="Jeong D.-Y."/>
        </authorList>
    </citation>
    <scope>NUCLEOTIDE SEQUENCE [LARGE SCALE GENOMIC DNA]</scope>
    <source>
        <strain evidence="2 3">SRCM103574</strain>
    </source>
</reference>